<accession>A0AAW5E0F8</accession>
<organism evidence="13 14">
    <name type="scientific">Fredinandcohnia quinoae</name>
    <dbReference type="NCBI Taxonomy" id="2918902"/>
    <lineage>
        <taxon>Bacteria</taxon>
        <taxon>Bacillati</taxon>
        <taxon>Bacillota</taxon>
        <taxon>Bacilli</taxon>
        <taxon>Bacillales</taxon>
        <taxon>Bacillaceae</taxon>
        <taxon>Fredinandcohnia</taxon>
    </lineage>
</organism>
<dbReference type="AlphaFoldDB" id="A0AAW5E0F8"/>
<evidence type="ECO:0000256" key="2">
    <source>
        <dbReference type="ARBA" id="ARBA00010480"/>
    </source>
</evidence>
<dbReference type="InterPro" id="IPR029044">
    <property type="entry name" value="Nucleotide-diphossugar_trans"/>
</dbReference>
<comment type="caution">
    <text evidence="13">The sequence shown here is derived from an EMBL/GenBank/DDBJ whole genome shotgun (WGS) entry which is preliminary data.</text>
</comment>
<keyword evidence="8" id="KW-0460">Magnesium</keyword>
<evidence type="ECO:0000256" key="7">
    <source>
        <dbReference type="ARBA" id="ARBA00022723"/>
    </source>
</evidence>
<sequence length="248" mass="27225">MKGIILAGGTGSRLYPLTKVTNKHLLPVGKYPMIYHAIYKLVEADIHDILIVTGKEHMGDVVSLLGSGADFGVTFTYKVQDQAGGIAQALSLCETFVGNDNMTVILGDNVFSDSITKYVKKYIEQGSGAKILIKEVVDAQRFGVPEIDGTFIKSIEEKPNRPKSKFAVTGIYMYDSSVFDIIRGIEPSNRGELEITDVNNAYIQKDSLTYDVLNGWWTDAGTHQSLAKANKLASSIDLGDYFNVNMKL</sequence>
<evidence type="ECO:0000313" key="13">
    <source>
        <dbReference type="EMBL" id="MCH1625064.1"/>
    </source>
</evidence>
<dbReference type="InterPro" id="IPR005835">
    <property type="entry name" value="NTP_transferase_dom"/>
</dbReference>
<evidence type="ECO:0000256" key="5">
    <source>
        <dbReference type="ARBA" id="ARBA00022679"/>
    </source>
</evidence>
<reference evidence="13" key="1">
    <citation type="submission" date="2022-02" db="EMBL/GenBank/DDBJ databases">
        <title>Fredinandcohnia quinoae sp. nov. isolated from Chenopodium quinoa seeds.</title>
        <authorList>
            <person name="Saati-Santamaria Z."/>
            <person name="Flores-Felix J.D."/>
            <person name="Igual J.M."/>
            <person name="Velazquez E."/>
            <person name="Garcia-Fraile P."/>
            <person name="Martinez-Molina E."/>
        </authorList>
    </citation>
    <scope>NUCLEOTIDE SEQUENCE</scope>
    <source>
        <strain evidence="13">SECRCQ15</strain>
    </source>
</reference>
<evidence type="ECO:0000256" key="11">
    <source>
        <dbReference type="ARBA" id="ARBA00049336"/>
    </source>
</evidence>
<evidence type="ECO:0000256" key="10">
    <source>
        <dbReference type="ARBA" id="ARBA00032598"/>
    </source>
</evidence>
<evidence type="ECO:0000256" key="3">
    <source>
        <dbReference type="ARBA" id="ARBA00012461"/>
    </source>
</evidence>
<dbReference type="PANTHER" id="PTHR43532">
    <property type="entry name" value="GLUCOSE-1-PHOSPHATE THYMIDYLYLTRANSFERASE"/>
    <property type="match status" value="1"/>
</dbReference>
<dbReference type="InterPro" id="IPR005907">
    <property type="entry name" value="G1P_thy_trans_s"/>
</dbReference>
<dbReference type="SUPFAM" id="SSF53448">
    <property type="entry name" value="Nucleotide-diphospho-sugar transferases"/>
    <property type="match status" value="1"/>
</dbReference>
<dbReference type="GO" id="GO:0008879">
    <property type="term" value="F:glucose-1-phosphate thymidylyltransferase activity"/>
    <property type="evidence" value="ECO:0007669"/>
    <property type="project" value="UniProtKB-EC"/>
</dbReference>
<dbReference type="Gene3D" id="3.90.550.10">
    <property type="entry name" value="Spore Coat Polysaccharide Biosynthesis Protein SpsA, Chain A"/>
    <property type="match status" value="1"/>
</dbReference>
<evidence type="ECO:0000256" key="4">
    <source>
        <dbReference type="ARBA" id="ARBA00017654"/>
    </source>
</evidence>
<gene>
    <name evidence="13" type="ORF">MJG50_06970</name>
</gene>
<evidence type="ECO:0000256" key="1">
    <source>
        <dbReference type="ARBA" id="ARBA00001946"/>
    </source>
</evidence>
<dbReference type="RefSeq" id="WP_240254005.1">
    <property type="nucleotide sequence ID" value="NZ_JAKTTI010000007.1"/>
</dbReference>
<evidence type="ECO:0000256" key="8">
    <source>
        <dbReference type="ARBA" id="ARBA00022842"/>
    </source>
</evidence>
<keyword evidence="5 13" id="KW-0808">Transferase</keyword>
<comment type="similarity">
    <text evidence="2">Belongs to the glucose-1-phosphate thymidylyltransferase family.</text>
</comment>
<feature type="domain" description="Nucleotidyl transferase" evidence="12">
    <location>
        <begin position="2"/>
        <end position="232"/>
    </location>
</feature>
<evidence type="ECO:0000313" key="14">
    <source>
        <dbReference type="Proteomes" id="UP001431131"/>
    </source>
</evidence>
<dbReference type="EMBL" id="JAKTTI010000007">
    <property type="protein sequence ID" value="MCH1625064.1"/>
    <property type="molecule type" value="Genomic_DNA"/>
</dbReference>
<dbReference type="Proteomes" id="UP001431131">
    <property type="component" value="Unassembled WGS sequence"/>
</dbReference>
<keyword evidence="14" id="KW-1185">Reference proteome</keyword>
<evidence type="ECO:0000256" key="6">
    <source>
        <dbReference type="ARBA" id="ARBA00022695"/>
    </source>
</evidence>
<keyword evidence="6" id="KW-0548">Nucleotidyltransferase</keyword>
<comment type="catalytic activity">
    <reaction evidence="11">
        <text>dTTP + alpha-D-glucose 1-phosphate + H(+) = dTDP-alpha-D-glucose + diphosphate</text>
        <dbReference type="Rhea" id="RHEA:15225"/>
        <dbReference type="ChEBI" id="CHEBI:15378"/>
        <dbReference type="ChEBI" id="CHEBI:33019"/>
        <dbReference type="ChEBI" id="CHEBI:37568"/>
        <dbReference type="ChEBI" id="CHEBI:57477"/>
        <dbReference type="ChEBI" id="CHEBI:58601"/>
        <dbReference type="EC" id="2.7.7.24"/>
    </reaction>
</comment>
<proteinExistence type="inferred from homology"/>
<dbReference type="GO" id="GO:0046872">
    <property type="term" value="F:metal ion binding"/>
    <property type="evidence" value="ECO:0007669"/>
    <property type="project" value="UniProtKB-KW"/>
</dbReference>
<evidence type="ECO:0000256" key="9">
    <source>
        <dbReference type="ARBA" id="ARBA00032492"/>
    </source>
</evidence>
<protein>
    <recommendedName>
        <fullName evidence="4">Glucose-1-phosphate thymidylyltransferase</fullName>
        <ecNumber evidence="3">2.7.7.24</ecNumber>
    </recommendedName>
    <alternativeName>
        <fullName evidence="10">dTDP-glucose pyrophosphorylase</fullName>
    </alternativeName>
    <alternativeName>
        <fullName evidence="9">dTDP-glucose synthase</fullName>
    </alternativeName>
</protein>
<comment type="cofactor">
    <cofactor evidence="1">
        <name>Mg(2+)</name>
        <dbReference type="ChEBI" id="CHEBI:18420"/>
    </cofactor>
</comment>
<keyword evidence="7" id="KW-0479">Metal-binding</keyword>
<evidence type="ECO:0000259" key="12">
    <source>
        <dbReference type="Pfam" id="PF00483"/>
    </source>
</evidence>
<dbReference type="Pfam" id="PF00483">
    <property type="entry name" value="NTP_transferase"/>
    <property type="match status" value="1"/>
</dbReference>
<dbReference type="EC" id="2.7.7.24" evidence="3"/>
<dbReference type="PANTHER" id="PTHR43532:SF1">
    <property type="entry name" value="GLUCOSE-1-PHOSPHATE THYMIDYLYLTRANSFERASE 1"/>
    <property type="match status" value="1"/>
</dbReference>
<name>A0AAW5E0F8_9BACI</name>